<evidence type="ECO:0000256" key="5">
    <source>
        <dbReference type="ARBA" id="ARBA00022723"/>
    </source>
</evidence>
<comment type="cofactor">
    <cofactor evidence="2">
        <name>a divalent metal cation</name>
        <dbReference type="ChEBI" id="CHEBI:60240"/>
    </cofactor>
</comment>
<dbReference type="InterPro" id="IPR036571">
    <property type="entry name" value="MECDP_synthase_sf"/>
</dbReference>
<dbReference type="PANTHER" id="PTHR43181">
    <property type="entry name" value="2-C-METHYL-D-ERYTHRITOL 2,4-CYCLODIPHOSPHATE SYNTHASE, CHLOROPLASTIC"/>
    <property type="match status" value="1"/>
</dbReference>
<dbReference type="GO" id="GO:0008685">
    <property type="term" value="F:2-C-methyl-D-erythritol 2,4-cyclodiphosphate synthase activity"/>
    <property type="evidence" value="ECO:0007669"/>
    <property type="project" value="UniProtKB-EC"/>
</dbReference>
<name>A0A6P6S2I8_9EIME</name>
<keyword evidence="10" id="KW-1185">Reference proteome</keyword>
<feature type="domain" description="2-C-methyl-D-erythritol 2,4-cyclodiphosphate synthase" evidence="9">
    <location>
        <begin position="41"/>
        <end position="166"/>
    </location>
</feature>
<dbReference type="PANTHER" id="PTHR43181:SF1">
    <property type="entry name" value="2-C-METHYL-D-ERYTHRITOL 2,4-CYCLODIPHOSPHATE SYNTHASE, CHLOROPLASTIC"/>
    <property type="match status" value="1"/>
</dbReference>
<protein>
    <recommendedName>
        <fullName evidence="4 8">2-C-methyl-D-erythritol 2,4-cyclodiphosphate synthase</fullName>
        <ecNumber evidence="4 8">4.6.1.12</ecNumber>
    </recommendedName>
</protein>
<comment type="similarity">
    <text evidence="8">Belongs to the IspF family.</text>
</comment>
<evidence type="ECO:0000256" key="7">
    <source>
        <dbReference type="ARBA" id="ARBA00023239"/>
    </source>
</evidence>
<dbReference type="Proteomes" id="UP000515125">
    <property type="component" value="Unplaced"/>
</dbReference>
<dbReference type="NCBIfam" id="TIGR00151">
    <property type="entry name" value="ispF"/>
    <property type="match status" value="1"/>
</dbReference>
<dbReference type="SUPFAM" id="SSF69765">
    <property type="entry name" value="IpsF-like"/>
    <property type="match status" value="1"/>
</dbReference>
<evidence type="ECO:0000256" key="2">
    <source>
        <dbReference type="ARBA" id="ARBA00001968"/>
    </source>
</evidence>
<dbReference type="HAMAP" id="MF_00107">
    <property type="entry name" value="IspF"/>
    <property type="match status" value="1"/>
</dbReference>
<dbReference type="UniPathway" id="UPA00056">
    <property type="reaction ID" value="UER00095"/>
</dbReference>
<dbReference type="Pfam" id="PF02542">
    <property type="entry name" value="YgbB"/>
    <property type="match status" value="1"/>
</dbReference>
<dbReference type="EC" id="4.6.1.12" evidence="4 8"/>
<evidence type="ECO:0000256" key="1">
    <source>
        <dbReference type="ARBA" id="ARBA00000200"/>
    </source>
</evidence>
<dbReference type="GeneID" id="34618866"/>
<dbReference type="AlphaFoldDB" id="A0A6P6S2I8"/>
<accession>A0A6P6S2I8</accession>
<dbReference type="GO" id="GO:0046872">
    <property type="term" value="F:metal ion binding"/>
    <property type="evidence" value="ECO:0007669"/>
    <property type="project" value="UniProtKB-KW"/>
</dbReference>
<evidence type="ECO:0000256" key="3">
    <source>
        <dbReference type="ARBA" id="ARBA00004709"/>
    </source>
</evidence>
<dbReference type="InterPro" id="IPR003526">
    <property type="entry name" value="MECDP_synthase"/>
</dbReference>
<dbReference type="GO" id="GO:0016114">
    <property type="term" value="P:terpenoid biosynthetic process"/>
    <property type="evidence" value="ECO:0007669"/>
    <property type="project" value="InterPro"/>
</dbReference>
<dbReference type="OrthoDB" id="2015434at2759"/>
<dbReference type="InterPro" id="IPR020555">
    <property type="entry name" value="MECDP_synthase_CS"/>
</dbReference>
<evidence type="ECO:0000256" key="8">
    <source>
        <dbReference type="RuleBase" id="RU004395"/>
    </source>
</evidence>
<sequence length="171" mass="17176">MPARTKTSTQQVVLAGSASASSLSSSSTGTLSNNSSSSVGLGVIAHSDGDVVLHAVADAVFAAAGAPDIGQQYPDTAQVNRGRDSRDFVAAAAAAAAAAGYSIAQVDATLLLQYPHISSKKQQMIDSLAEALGISSSRISLKAKTAEGVGPVGRSEAVECYAVALLQQQSV</sequence>
<organism evidence="10 11">
    <name type="scientific">Cyclospora cayetanensis</name>
    <dbReference type="NCBI Taxonomy" id="88456"/>
    <lineage>
        <taxon>Eukaryota</taxon>
        <taxon>Sar</taxon>
        <taxon>Alveolata</taxon>
        <taxon>Apicomplexa</taxon>
        <taxon>Conoidasida</taxon>
        <taxon>Coccidia</taxon>
        <taxon>Eucoccidiorida</taxon>
        <taxon>Eimeriorina</taxon>
        <taxon>Eimeriidae</taxon>
        <taxon>Cyclospora</taxon>
    </lineage>
</organism>
<dbReference type="CDD" id="cd00554">
    <property type="entry name" value="MECDP_synthase"/>
    <property type="match status" value="1"/>
</dbReference>
<keyword evidence="6 8" id="KW-0414">Isoprene biosynthesis</keyword>
<evidence type="ECO:0000256" key="4">
    <source>
        <dbReference type="ARBA" id="ARBA00012579"/>
    </source>
</evidence>
<evidence type="ECO:0000313" key="10">
    <source>
        <dbReference type="Proteomes" id="UP000515125"/>
    </source>
</evidence>
<proteinExistence type="inferred from homology"/>
<evidence type="ECO:0000256" key="6">
    <source>
        <dbReference type="ARBA" id="ARBA00023229"/>
    </source>
</evidence>
<dbReference type="RefSeq" id="XP_026194014.1">
    <property type="nucleotide sequence ID" value="XM_026338229.1"/>
</dbReference>
<comment type="catalytic activity">
    <reaction evidence="1 8">
        <text>4-CDP-2-C-methyl-D-erythritol 2-phosphate = 2-C-methyl-D-erythritol 2,4-cyclic diphosphate + CMP</text>
        <dbReference type="Rhea" id="RHEA:23864"/>
        <dbReference type="ChEBI" id="CHEBI:57919"/>
        <dbReference type="ChEBI" id="CHEBI:58483"/>
        <dbReference type="ChEBI" id="CHEBI:60377"/>
        <dbReference type="EC" id="4.6.1.12"/>
    </reaction>
</comment>
<dbReference type="GO" id="GO:0019288">
    <property type="term" value="P:isopentenyl diphosphate biosynthetic process, methylerythritol 4-phosphate pathway"/>
    <property type="evidence" value="ECO:0007669"/>
    <property type="project" value="UniProtKB-UniPathway"/>
</dbReference>
<gene>
    <name evidence="11" type="primary">LOC34618866</name>
</gene>
<dbReference type="Gene3D" id="3.30.1330.50">
    <property type="entry name" value="2-C-methyl-D-erythritol 2,4-cyclodiphosphate synthase"/>
    <property type="match status" value="1"/>
</dbReference>
<reference evidence="11" key="1">
    <citation type="submission" date="2025-08" db="UniProtKB">
        <authorList>
            <consortium name="RefSeq"/>
        </authorList>
    </citation>
    <scope>IDENTIFICATION</scope>
</reference>
<dbReference type="PROSITE" id="PS01350">
    <property type="entry name" value="ISPF"/>
    <property type="match status" value="1"/>
</dbReference>
<keyword evidence="7 8" id="KW-0456">Lyase</keyword>
<evidence type="ECO:0000313" key="11">
    <source>
        <dbReference type="RefSeq" id="XP_026194014.1"/>
    </source>
</evidence>
<evidence type="ECO:0000259" key="9">
    <source>
        <dbReference type="Pfam" id="PF02542"/>
    </source>
</evidence>
<keyword evidence="5" id="KW-0479">Metal-binding</keyword>
<comment type="pathway">
    <text evidence="3">Isoprenoid biosynthesis; isopentenyl diphosphate biosynthesis via DXP pathway; isopentenyl diphosphate from 1-deoxy-D-xylulose 5-phosphate: step 4/6.</text>
</comment>